<keyword evidence="5" id="KW-0272">Extracellular matrix</keyword>
<gene>
    <name evidence="16" type="primary">Impg2_1</name>
    <name evidence="16" type="ORF">TACRUB_R15843</name>
</gene>
<evidence type="ECO:0000256" key="12">
    <source>
        <dbReference type="SAM" id="MobiDB-lite"/>
    </source>
</evidence>
<feature type="domain" description="SEA" evidence="14">
    <location>
        <begin position="355"/>
        <end position="459"/>
    </location>
</feature>
<dbReference type="GO" id="GO:0033165">
    <property type="term" value="C:interphotoreceptor matrix"/>
    <property type="evidence" value="ECO:0007669"/>
    <property type="project" value="UniProtKB-SubCell"/>
</dbReference>
<evidence type="ECO:0000256" key="1">
    <source>
        <dbReference type="ARBA" id="ARBA00004437"/>
    </source>
</evidence>
<keyword evidence="9" id="KW-0325">Glycoprotein</keyword>
<keyword evidence="4" id="KW-0964">Secreted</keyword>
<feature type="region of interest" description="Disordered" evidence="12">
    <location>
        <begin position="209"/>
        <end position="241"/>
    </location>
</feature>
<dbReference type="GO" id="GO:0001917">
    <property type="term" value="C:photoreceptor inner segment"/>
    <property type="evidence" value="ECO:0007669"/>
    <property type="project" value="UniProtKB-SubCell"/>
</dbReference>
<dbReference type="GO" id="GO:0001750">
    <property type="term" value="C:photoreceptor outer segment"/>
    <property type="evidence" value="ECO:0007669"/>
    <property type="project" value="UniProtKB-SubCell"/>
</dbReference>
<dbReference type="Gene3D" id="2.10.25.10">
    <property type="entry name" value="Laminin"/>
    <property type="match status" value="1"/>
</dbReference>
<evidence type="ECO:0000256" key="6">
    <source>
        <dbReference type="ARBA" id="ARBA00022674"/>
    </source>
</evidence>
<keyword evidence="13" id="KW-1133">Transmembrane helix</keyword>
<evidence type="ECO:0000256" key="8">
    <source>
        <dbReference type="ARBA" id="ARBA00022737"/>
    </source>
</evidence>
<organism evidence="16 17">
    <name type="scientific">Tachuris rubrigastra</name>
    <dbReference type="NCBI Taxonomy" id="495162"/>
    <lineage>
        <taxon>Eukaryota</taxon>
        <taxon>Metazoa</taxon>
        <taxon>Chordata</taxon>
        <taxon>Craniata</taxon>
        <taxon>Vertebrata</taxon>
        <taxon>Euteleostomi</taxon>
        <taxon>Archelosauria</taxon>
        <taxon>Archosauria</taxon>
        <taxon>Dinosauria</taxon>
        <taxon>Saurischia</taxon>
        <taxon>Theropoda</taxon>
        <taxon>Coelurosauria</taxon>
        <taxon>Aves</taxon>
        <taxon>Neognathae</taxon>
        <taxon>Neoaves</taxon>
        <taxon>Telluraves</taxon>
        <taxon>Australaves</taxon>
        <taxon>Passeriformes</taxon>
        <taxon>Tyrannidae</taxon>
        <taxon>Tachuris</taxon>
    </lineage>
</organism>
<feature type="non-terminal residue" evidence="16">
    <location>
        <position position="1"/>
    </location>
</feature>
<dbReference type="InterPro" id="IPR000082">
    <property type="entry name" value="SEA_dom"/>
</dbReference>
<dbReference type="InterPro" id="IPR000742">
    <property type="entry name" value="EGF"/>
</dbReference>
<evidence type="ECO:0000256" key="11">
    <source>
        <dbReference type="PROSITE-ProRule" id="PRU00076"/>
    </source>
</evidence>
<evidence type="ECO:0000313" key="16">
    <source>
        <dbReference type="EMBL" id="NWR33006.1"/>
    </source>
</evidence>
<dbReference type="EMBL" id="VZRD01000131">
    <property type="protein sequence ID" value="NWR33006.1"/>
    <property type="molecule type" value="Genomic_DNA"/>
</dbReference>
<keyword evidence="17" id="KW-1185">Reference proteome</keyword>
<evidence type="ECO:0000256" key="7">
    <source>
        <dbReference type="ARBA" id="ARBA00022729"/>
    </source>
</evidence>
<evidence type="ECO:0000313" key="17">
    <source>
        <dbReference type="Proteomes" id="UP000540952"/>
    </source>
</evidence>
<dbReference type="GO" id="GO:0008201">
    <property type="term" value="F:heparin binding"/>
    <property type="evidence" value="ECO:0007669"/>
    <property type="project" value="UniProtKB-KW"/>
</dbReference>
<feature type="region of interest" description="Disordered" evidence="12">
    <location>
        <begin position="1"/>
        <end position="99"/>
    </location>
</feature>
<name>A0A7K4WE43_9TYRA</name>
<keyword evidence="10" id="KW-0966">Cell projection</keyword>
<comment type="caution">
    <text evidence="11">Lacks conserved residue(s) required for the propagation of feature annotation.</text>
</comment>
<dbReference type="AlphaFoldDB" id="A0A7K4WE43"/>
<feature type="region of interest" description="Disordered" evidence="12">
    <location>
        <begin position="284"/>
        <end position="329"/>
    </location>
</feature>
<dbReference type="PANTHER" id="PTHR12199:SF5">
    <property type="entry name" value="MUCIN-2-LIKE ISOFORM X1"/>
    <property type="match status" value="1"/>
</dbReference>
<evidence type="ECO:0000256" key="2">
    <source>
        <dbReference type="ARBA" id="ARBA00004504"/>
    </source>
</evidence>
<evidence type="ECO:0000256" key="4">
    <source>
        <dbReference type="ARBA" id="ARBA00022525"/>
    </source>
</evidence>
<feature type="non-terminal residue" evidence="16">
    <location>
        <position position="729"/>
    </location>
</feature>
<feature type="domain" description="EGF-like" evidence="15">
    <location>
        <begin position="495"/>
        <end position="535"/>
    </location>
</feature>
<dbReference type="CDD" id="cd00054">
    <property type="entry name" value="EGF_CA"/>
    <property type="match status" value="1"/>
</dbReference>
<evidence type="ECO:0000256" key="9">
    <source>
        <dbReference type="ARBA" id="ARBA00023180"/>
    </source>
</evidence>
<dbReference type="SUPFAM" id="SSF82671">
    <property type="entry name" value="SEA domain"/>
    <property type="match status" value="1"/>
</dbReference>
<dbReference type="PROSITE" id="PS50026">
    <property type="entry name" value="EGF_3"/>
    <property type="match status" value="1"/>
</dbReference>
<keyword evidence="13" id="KW-0812">Transmembrane</keyword>
<proteinExistence type="predicted"/>
<evidence type="ECO:0000256" key="3">
    <source>
        <dbReference type="ARBA" id="ARBA00004593"/>
    </source>
</evidence>
<feature type="compositionally biased region" description="Pro residues" evidence="12">
    <location>
        <begin position="218"/>
        <end position="228"/>
    </location>
</feature>
<dbReference type="PANTHER" id="PTHR12199">
    <property type="entry name" value="INTERPHOTORECEPTOR MATRIX PROTEOGLYCAN"/>
    <property type="match status" value="1"/>
</dbReference>
<evidence type="ECO:0000256" key="13">
    <source>
        <dbReference type="SAM" id="Phobius"/>
    </source>
</evidence>
<keyword evidence="6" id="KW-0358">Heparin-binding</keyword>
<reference evidence="16 17" key="1">
    <citation type="submission" date="2019-09" db="EMBL/GenBank/DDBJ databases">
        <title>Bird 10,000 Genomes (B10K) Project - Family phase.</title>
        <authorList>
            <person name="Zhang G."/>
        </authorList>
    </citation>
    <scope>NUCLEOTIDE SEQUENCE [LARGE SCALE GENOMIC DNA]</scope>
    <source>
        <strain evidence="16">B10K-CU-031-13</strain>
        <tissue evidence="16">Muscle</tissue>
    </source>
</reference>
<feature type="compositionally biased region" description="Low complexity" evidence="12">
    <location>
        <begin position="62"/>
        <end position="76"/>
    </location>
</feature>
<evidence type="ECO:0000256" key="5">
    <source>
        <dbReference type="ARBA" id="ARBA00022530"/>
    </source>
</evidence>
<keyword evidence="13" id="KW-0472">Membrane</keyword>
<keyword evidence="7" id="KW-0732">Signal</keyword>
<comment type="caution">
    <text evidence="16">The sequence shown here is derived from an EMBL/GenBank/DDBJ whole genome shotgun (WGS) entry which is preliminary data.</text>
</comment>
<protein>
    <submittedName>
        <fullName evidence="16">IMPG2 protein</fullName>
    </submittedName>
</protein>
<feature type="compositionally biased region" description="Low complexity" evidence="12">
    <location>
        <begin position="229"/>
        <end position="241"/>
    </location>
</feature>
<evidence type="ECO:0000259" key="15">
    <source>
        <dbReference type="PROSITE" id="PS50026"/>
    </source>
</evidence>
<evidence type="ECO:0000259" key="14">
    <source>
        <dbReference type="PROSITE" id="PS50024"/>
    </source>
</evidence>
<sequence length="729" mass="76114">PGLAGGQGSASHPQQGPHSAPHPSVPSLGAAGHEGPVASTAWPALGTGPASLPATGRGLGLSVPTTTAGTPGVTSSGPGGALDLTTGVLGPLDRGGSPKHRHIPLNPSAVPRQLPTPLAPSSSAVVQSRVTYAGPGSPHVPLSPQPAPASGAVTLLPTPLSSPGTGWGVLKLGPAVGTPPGDPSPGLPHTDLRVGPAESPHILEGTQLGVGSLASPSTPGPPQQPPSSQPASSLGPATSVAATTASPELLKDVGTVTLEPGAAVLQRDVAGLTWGPPTHVLTVMPRAPQQPTDPDGILGHRGGPRSPPAVEDTDMAQPSSSPVGRPDTDAPRLMSAEVGRAPQVFIVEDQPPLLRVSLLRIPCELVLDMDFVPALQDPGSPERQELLHSFNQTVTPLFTSVPGFLRLEVTGIRWGSVVLQYDALFAVEQVPVMGLDVLLETTLGSGSTRPGLVVETAPVLRHKALVRTLDPCTVLFACPAGFACVSGVDGNATCTSLCHRNYCKNHGICTHLQNHQPLCQCPVGSDFWFMGLHCDYRVTQQSLLGVVAGVLLSIVLLGAVLATVAVRRFKALLLEARADQTRSSYRRFCRLDDVSAQYWSRSGLPSASSLDNPAFSNSEELLHLQILDNGFCSCQEDSGVPDGAKRARPLHQPSFHYDWDTSSSSMNDPMVDSGKASDISVSSWPMEPMQWAPFPLLHQLSRQRPHKARRPHSFCEGLELGTLERSWTA</sequence>
<dbReference type="Proteomes" id="UP000540952">
    <property type="component" value="Unassembled WGS sequence"/>
</dbReference>
<feature type="region of interest" description="Disordered" evidence="12">
    <location>
        <begin position="171"/>
        <end position="197"/>
    </location>
</feature>
<feature type="transmembrane region" description="Helical" evidence="13">
    <location>
        <begin position="543"/>
        <end position="566"/>
    </location>
</feature>
<dbReference type="GO" id="GO:0007601">
    <property type="term" value="P:visual perception"/>
    <property type="evidence" value="ECO:0007669"/>
    <property type="project" value="InterPro"/>
</dbReference>
<dbReference type="PROSITE" id="PS50024">
    <property type="entry name" value="SEA"/>
    <property type="match status" value="1"/>
</dbReference>
<accession>A0A7K4WE43</accession>
<dbReference type="InterPro" id="IPR039861">
    <property type="entry name" value="IMPG"/>
</dbReference>
<keyword evidence="8" id="KW-0677">Repeat</keyword>
<comment type="subcellular location">
    <subcellularLocation>
        <location evidence="2">Cell projection</location>
        <location evidence="2">Cilium</location>
        <location evidence="2">Photoreceptor outer segment</location>
    </subcellularLocation>
    <subcellularLocation>
        <location evidence="1">Photoreceptor inner segment</location>
    </subcellularLocation>
    <subcellularLocation>
        <location evidence="3">Secreted</location>
        <location evidence="3">Extracellular space</location>
        <location evidence="3">Extracellular matrix</location>
        <location evidence="3">Interphotoreceptor matrix</location>
    </subcellularLocation>
</comment>
<evidence type="ECO:0000256" key="10">
    <source>
        <dbReference type="ARBA" id="ARBA00023273"/>
    </source>
</evidence>
<keyword evidence="11" id="KW-0245">EGF-like domain</keyword>
<dbReference type="InterPro" id="IPR036364">
    <property type="entry name" value="SEA_dom_sf"/>
</dbReference>